<name>A0ABT5QG09_9GAMM</name>
<comment type="cofactor">
    <cofactor evidence="1">
        <name>heme b</name>
        <dbReference type="ChEBI" id="CHEBI:60344"/>
    </cofactor>
</comment>
<dbReference type="PANTHER" id="PTHR30521:SF0">
    <property type="entry name" value="DYP-TYPE PEROXIDASE FAMILY PROTEIN"/>
    <property type="match status" value="1"/>
</dbReference>
<sequence>MKNLAMLAQSGVLTNPTTHVEYLTLVLKDQWFNIDEINDALSQLPGIEKSIRQKDPSAGLTMTLGFSDNAWPMLFPDLSKPAELHAFPEMQNGDRHFPSTPGDIFIMVKSERKDLNFQVAKYAAKALSSIAELIEDIQGYKYLDNRDMIDFVDGTENPIDEERVESVLISDDETWVGGSYLIVQRYVDKQGAWDALPTEHQEKVVGRTKMDDIELDDDEKPAWAHNAKSKVEIDGEEVKMLRQNRPYGNAMEHGTMFVGFANTPSIIETSLTQMITADENGDYDKLLDFVEAKTGNSYFVPSLSFIDERFND</sequence>
<keyword evidence="3" id="KW-0479">Metal-binding</keyword>
<keyword evidence="10" id="KW-1185">Reference proteome</keyword>
<feature type="domain" description="Dyp-type peroxidase N-terminal" evidence="7">
    <location>
        <begin position="10"/>
        <end position="141"/>
    </location>
</feature>
<dbReference type="PANTHER" id="PTHR30521">
    <property type="entry name" value="DEFERROCHELATASE/PEROXIDASE"/>
    <property type="match status" value="1"/>
</dbReference>
<dbReference type="PROSITE" id="PS51404">
    <property type="entry name" value="DYP_PEROXIDASE"/>
    <property type="match status" value="1"/>
</dbReference>
<dbReference type="SUPFAM" id="SSF54909">
    <property type="entry name" value="Dimeric alpha+beta barrel"/>
    <property type="match status" value="1"/>
</dbReference>
<dbReference type="Proteomes" id="UP001149821">
    <property type="component" value="Unassembled WGS sequence"/>
</dbReference>
<organism evidence="9 10">
    <name type="scientific">Enterovibrio qingdaonensis</name>
    <dbReference type="NCBI Taxonomy" id="2899818"/>
    <lineage>
        <taxon>Bacteria</taxon>
        <taxon>Pseudomonadati</taxon>
        <taxon>Pseudomonadota</taxon>
        <taxon>Gammaproteobacteria</taxon>
        <taxon>Vibrionales</taxon>
        <taxon>Vibrionaceae</taxon>
        <taxon>Enterovibrio</taxon>
    </lineage>
</organism>
<dbReference type="EMBL" id="JAJUBB010000001">
    <property type="protein sequence ID" value="MDD1779794.1"/>
    <property type="molecule type" value="Genomic_DNA"/>
</dbReference>
<keyword evidence="4" id="KW-0560">Oxidoreductase</keyword>
<dbReference type="Pfam" id="PF04261">
    <property type="entry name" value="Dyp_perox_N"/>
    <property type="match status" value="1"/>
</dbReference>
<keyword evidence="5" id="KW-0408">Iron</keyword>
<accession>A0ABT5QG09</accession>
<evidence type="ECO:0000259" key="7">
    <source>
        <dbReference type="Pfam" id="PF04261"/>
    </source>
</evidence>
<evidence type="ECO:0000256" key="5">
    <source>
        <dbReference type="ARBA" id="ARBA00023004"/>
    </source>
</evidence>
<feature type="domain" description="Dyp-type peroxidase C-terminal" evidence="8">
    <location>
        <begin position="144"/>
        <end position="303"/>
    </location>
</feature>
<evidence type="ECO:0000256" key="1">
    <source>
        <dbReference type="ARBA" id="ARBA00001970"/>
    </source>
</evidence>
<evidence type="ECO:0000256" key="6">
    <source>
        <dbReference type="ARBA" id="ARBA00025737"/>
    </source>
</evidence>
<dbReference type="NCBIfam" id="TIGR01413">
    <property type="entry name" value="Dyp_perox_fam"/>
    <property type="match status" value="1"/>
</dbReference>
<evidence type="ECO:0000256" key="3">
    <source>
        <dbReference type="ARBA" id="ARBA00022723"/>
    </source>
</evidence>
<evidence type="ECO:0000256" key="2">
    <source>
        <dbReference type="ARBA" id="ARBA00022559"/>
    </source>
</evidence>
<dbReference type="InterPro" id="IPR006314">
    <property type="entry name" value="Dyp_peroxidase"/>
</dbReference>
<dbReference type="RefSeq" id="WP_274139605.1">
    <property type="nucleotide sequence ID" value="NZ_JAJUBB010000001.1"/>
</dbReference>
<reference evidence="9" key="1">
    <citation type="submission" date="2021-12" db="EMBL/GenBank/DDBJ databases">
        <title>Enterovibrio ZSDZ35 sp. nov. and Enterovibrio ZSDZ42 sp. nov., isolated from coastal seawater in Qingdao.</title>
        <authorList>
            <person name="Zhang P."/>
        </authorList>
    </citation>
    <scope>NUCLEOTIDE SEQUENCE</scope>
    <source>
        <strain evidence="9">ZSDZ35</strain>
    </source>
</reference>
<gene>
    <name evidence="9" type="ORF">LRP49_01175</name>
</gene>
<comment type="caution">
    <text evidence="9">The sequence shown here is derived from an EMBL/GenBank/DDBJ whole genome shotgun (WGS) entry which is preliminary data.</text>
</comment>
<dbReference type="InterPro" id="IPR011008">
    <property type="entry name" value="Dimeric_a/b-barrel"/>
</dbReference>
<keyword evidence="2 9" id="KW-0575">Peroxidase</keyword>
<evidence type="ECO:0000313" key="9">
    <source>
        <dbReference type="EMBL" id="MDD1779794.1"/>
    </source>
</evidence>
<dbReference type="Pfam" id="PF20628">
    <property type="entry name" value="Dyp_perox_C"/>
    <property type="match status" value="1"/>
</dbReference>
<dbReference type="InterPro" id="IPR048328">
    <property type="entry name" value="Dyp_perox_C"/>
</dbReference>
<evidence type="ECO:0000259" key="8">
    <source>
        <dbReference type="Pfam" id="PF20628"/>
    </source>
</evidence>
<proteinExistence type="inferred from homology"/>
<dbReference type="GO" id="GO:0004601">
    <property type="term" value="F:peroxidase activity"/>
    <property type="evidence" value="ECO:0007669"/>
    <property type="project" value="UniProtKB-KW"/>
</dbReference>
<evidence type="ECO:0000256" key="4">
    <source>
        <dbReference type="ARBA" id="ARBA00023002"/>
    </source>
</evidence>
<dbReference type="InterPro" id="IPR048327">
    <property type="entry name" value="Dyp_perox_N"/>
</dbReference>
<comment type="similarity">
    <text evidence="6">Belongs to the DyP-type peroxidase family.</text>
</comment>
<evidence type="ECO:0000313" key="10">
    <source>
        <dbReference type="Proteomes" id="UP001149821"/>
    </source>
</evidence>
<protein>
    <submittedName>
        <fullName evidence="9">Dyp-type peroxidase</fullName>
    </submittedName>
</protein>